<evidence type="ECO:0000313" key="2">
    <source>
        <dbReference type="EMBL" id="WEK47822.1"/>
    </source>
</evidence>
<dbReference type="Proteomes" id="UP001218362">
    <property type="component" value="Chromosome"/>
</dbReference>
<gene>
    <name evidence="2" type="ORF">P0Y56_05870</name>
</gene>
<organism evidence="2 3">
    <name type="scientific">Candidatus Andeanibacterium colombiense</name>
    <dbReference type="NCBI Taxonomy" id="3121345"/>
    <lineage>
        <taxon>Bacteria</taxon>
        <taxon>Pseudomonadati</taxon>
        <taxon>Pseudomonadota</taxon>
        <taxon>Alphaproteobacteria</taxon>
        <taxon>Sphingomonadales</taxon>
        <taxon>Sphingomonadaceae</taxon>
        <taxon>Candidatus Andeanibacterium</taxon>
    </lineage>
</organism>
<name>A0AAJ5XAN2_9SPHN</name>
<dbReference type="EMBL" id="CP119316">
    <property type="protein sequence ID" value="WEK47822.1"/>
    <property type="molecule type" value="Genomic_DNA"/>
</dbReference>
<proteinExistence type="predicted"/>
<protein>
    <recommendedName>
        <fullName evidence="4">Lipoprotein</fullName>
    </recommendedName>
</protein>
<evidence type="ECO:0000256" key="1">
    <source>
        <dbReference type="SAM" id="MobiDB-lite"/>
    </source>
</evidence>
<evidence type="ECO:0008006" key="4">
    <source>
        <dbReference type="Google" id="ProtNLM"/>
    </source>
</evidence>
<reference evidence="2" key="1">
    <citation type="submission" date="2023-03" db="EMBL/GenBank/DDBJ databases">
        <title>Andean soil-derived lignocellulolytic bacterial consortium as a source of novel taxa and putative plastic-active enzymes.</title>
        <authorList>
            <person name="Diaz-Garcia L."/>
            <person name="Chuvochina M."/>
            <person name="Feuerriegel G."/>
            <person name="Bunk B."/>
            <person name="Sproer C."/>
            <person name="Streit W.R."/>
            <person name="Rodriguez L.M."/>
            <person name="Overmann J."/>
            <person name="Jimenez D.J."/>
        </authorList>
    </citation>
    <scope>NUCLEOTIDE SEQUENCE</scope>
    <source>
        <strain evidence="2">MAG 26</strain>
    </source>
</reference>
<dbReference type="KEGG" id="acob:P0Y56_05870"/>
<dbReference type="AlphaFoldDB" id="A0AAJ5XAN2"/>
<feature type="region of interest" description="Disordered" evidence="1">
    <location>
        <begin position="29"/>
        <end position="68"/>
    </location>
</feature>
<sequence length="68" mass="7307">MSVSATARIISVFALLALAGCEKKGFDQSYADKEQELSSQQAAMEKDLDRRMTEKPGLESESAAPAAQ</sequence>
<evidence type="ECO:0000313" key="3">
    <source>
        <dbReference type="Proteomes" id="UP001218362"/>
    </source>
</evidence>
<accession>A0AAJ5XAN2</accession>
<feature type="compositionally biased region" description="Basic and acidic residues" evidence="1">
    <location>
        <begin position="44"/>
        <end position="58"/>
    </location>
</feature>